<dbReference type="EMBL" id="QLTT01000021">
    <property type="protein sequence ID" value="RAS57837.1"/>
    <property type="molecule type" value="Genomic_DNA"/>
</dbReference>
<sequence>MIYPASPVRKDCMAPRIDLEDIADDAWERYRDAKRRHDELSDGSHDKMMASIAMSVAVLAAIQATAAHRAEK</sequence>
<accession>A0ABX9DXF1</accession>
<name>A0ABX9DXF1_9PSEU</name>
<gene>
    <name evidence="1" type="ORF">C8D87_12120</name>
</gene>
<reference evidence="1 2" key="1">
    <citation type="submission" date="2018-06" db="EMBL/GenBank/DDBJ databases">
        <title>Genomic Encyclopedia of Type Strains, Phase IV (KMG-IV): sequencing the most valuable type-strain genomes for metagenomic binning, comparative biology and taxonomic classification.</title>
        <authorList>
            <person name="Goeker M."/>
        </authorList>
    </citation>
    <scope>NUCLEOTIDE SEQUENCE [LARGE SCALE GENOMIC DNA]</scope>
    <source>
        <strain evidence="1 2">DSM 45479</strain>
    </source>
</reference>
<proteinExistence type="predicted"/>
<protein>
    <submittedName>
        <fullName evidence="1">Uncharacterized protein</fullName>
    </submittedName>
</protein>
<organism evidence="1 2">
    <name type="scientific">Lentzea atacamensis</name>
    <dbReference type="NCBI Taxonomy" id="531938"/>
    <lineage>
        <taxon>Bacteria</taxon>
        <taxon>Bacillati</taxon>
        <taxon>Actinomycetota</taxon>
        <taxon>Actinomycetes</taxon>
        <taxon>Pseudonocardiales</taxon>
        <taxon>Pseudonocardiaceae</taxon>
        <taxon>Lentzea</taxon>
    </lineage>
</organism>
<keyword evidence="2" id="KW-1185">Reference proteome</keyword>
<evidence type="ECO:0000313" key="2">
    <source>
        <dbReference type="Proteomes" id="UP000248714"/>
    </source>
</evidence>
<comment type="caution">
    <text evidence="1">The sequence shown here is derived from an EMBL/GenBank/DDBJ whole genome shotgun (WGS) entry which is preliminary data.</text>
</comment>
<evidence type="ECO:0000313" key="1">
    <source>
        <dbReference type="EMBL" id="RAS57837.1"/>
    </source>
</evidence>
<dbReference type="Proteomes" id="UP000248714">
    <property type="component" value="Unassembled WGS sequence"/>
</dbReference>